<keyword evidence="2" id="KW-1185">Reference proteome</keyword>
<comment type="caution">
    <text evidence="1">The sequence shown here is derived from an EMBL/GenBank/DDBJ whole genome shotgun (WGS) entry which is preliminary data.</text>
</comment>
<dbReference type="Proteomes" id="UP000887116">
    <property type="component" value="Unassembled WGS sequence"/>
</dbReference>
<evidence type="ECO:0000313" key="1">
    <source>
        <dbReference type="EMBL" id="GFQ91570.1"/>
    </source>
</evidence>
<organism evidence="1 2">
    <name type="scientific">Trichonephila clavata</name>
    <name type="common">Joro spider</name>
    <name type="synonym">Nephila clavata</name>
    <dbReference type="NCBI Taxonomy" id="2740835"/>
    <lineage>
        <taxon>Eukaryota</taxon>
        <taxon>Metazoa</taxon>
        <taxon>Ecdysozoa</taxon>
        <taxon>Arthropoda</taxon>
        <taxon>Chelicerata</taxon>
        <taxon>Arachnida</taxon>
        <taxon>Araneae</taxon>
        <taxon>Araneomorphae</taxon>
        <taxon>Entelegynae</taxon>
        <taxon>Araneoidea</taxon>
        <taxon>Nephilidae</taxon>
        <taxon>Trichonephila</taxon>
    </lineage>
</organism>
<reference evidence="1" key="1">
    <citation type="submission" date="2020-07" db="EMBL/GenBank/DDBJ databases">
        <title>Multicomponent nature underlies the extraordinary mechanical properties of spider dragline silk.</title>
        <authorList>
            <person name="Kono N."/>
            <person name="Nakamura H."/>
            <person name="Mori M."/>
            <person name="Yoshida Y."/>
            <person name="Ohtoshi R."/>
            <person name="Malay A.D."/>
            <person name="Moran D.A.P."/>
            <person name="Tomita M."/>
            <person name="Numata K."/>
            <person name="Arakawa K."/>
        </authorList>
    </citation>
    <scope>NUCLEOTIDE SEQUENCE</scope>
</reference>
<dbReference type="EMBL" id="BMAO01033752">
    <property type="protein sequence ID" value="GFQ91570.1"/>
    <property type="molecule type" value="Genomic_DNA"/>
</dbReference>
<dbReference type="AlphaFoldDB" id="A0A8X6FXA7"/>
<proteinExistence type="predicted"/>
<evidence type="ECO:0000313" key="2">
    <source>
        <dbReference type="Proteomes" id="UP000887116"/>
    </source>
</evidence>
<name>A0A8X6FXA7_TRICU</name>
<protein>
    <submittedName>
        <fullName evidence="1">Uncharacterized protein</fullName>
    </submittedName>
</protein>
<sequence length="88" mass="10057">MVFDKATRISCSTFSRFRCFAFIVTSVENPASQRYTVANGIMAAIARFTSNMGRLLLKKTKTLQEFLNRNPILTRILFPNQLAHVWQG</sequence>
<accession>A0A8X6FXA7</accession>
<gene>
    <name evidence="1" type="ORF">TNCT_644631</name>
</gene>